<keyword evidence="4" id="KW-1185">Reference proteome</keyword>
<dbReference type="PANTHER" id="PTHR21258">
    <property type="entry name" value="DOCKING PROTEIN RELATED"/>
    <property type="match status" value="1"/>
</dbReference>
<dbReference type="Proteomes" id="UP000314982">
    <property type="component" value="Unassembled WGS sequence"/>
</dbReference>
<reference evidence="3" key="2">
    <citation type="submission" date="2025-08" db="UniProtKB">
        <authorList>
            <consortium name="Ensembl"/>
        </authorList>
    </citation>
    <scope>IDENTIFICATION</scope>
</reference>
<proteinExistence type="predicted"/>
<organism evidence="3 4">
    <name type="scientific">Hucho hucho</name>
    <name type="common">huchen</name>
    <dbReference type="NCBI Taxonomy" id="62062"/>
    <lineage>
        <taxon>Eukaryota</taxon>
        <taxon>Metazoa</taxon>
        <taxon>Chordata</taxon>
        <taxon>Craniata</taxon>
        <taxon>Vertebrata</taxon>
        <taxon>Euteleostomi</taxon>
        <taxon>Actinopterygii</taxon>
        <taxon>Neopterygii</taxon>
        <taxon>Teleostei</taxon>
        <taxon>Protacanthopterygii</taxon>
        <taxon>Salmoniformes</taxon>
        <taxon>Salmonidae</taxon>
        <taxon>Salmoninae</taxon>
        <taxon>Hucho</taxon>
    </lineage>
</organism>
<feature type="domain" description="IRS-type PTB" evidence="2">
    <location>
        <begin position="1"/>
        <end position="55"/>
    </location>
</feature>
<dbReference type="Pfam" id="PF02174">
    <property type="entry name" value="IRS"/>
    <property type="match status" value="1"/>
</dbReference>
<accession>A0A4W5MES5</accession>
<dbReference type="GO" id="GO:0005737">
    <property type="term" value="C:cytoplasm"/>
    <property type="evidence" value="ECO:0007669"/>
    <property type="project" value="TreeGrafter"/>
</dbReference>
<protein>
    <submittedName>
        <fullName evidence="3">Docking protein 1b</fullName>
    </submittedName>
</protein>
<reference evidence="3" key="3">
    <citation type="submission" date="2025-09" db="UniProtKB">
        <authorList>
            <consortium name="Ensembl"/>
        </authorList>
    </citation>
    <scope>IDENTIFICATION</scope>
</reference>
<dbReference type="InterPro" id="IPR011993">
    <property type="entry name" value="PH-like_dom_sf"/>
</dbReference>
<feature type="compositionally biased region" description="Basic and acidic residues" evidence="1">
    <location>
        <begin position="244"/>
        <end position="254"/>
    </location>
</feature>
<feature type="region of interest" description="Disordered" evidence="1">
    <location>
        <begin position="197"/>
        <end position="216"/>
    </location>
</feature>
<dbReference type="AlphaFoldDB" id="A0A4W5MES5"/>
<dbReference type="Gene3D" id="2.30.29.30">
    <property type="entry name" value="Pleckstrin-homology domain (PH domain)/Phosphotyrosine-binding domain (PTB)"/>
    <property type="match status" value="1"/>
</dbReference>
<name>A0A4W5MES5_9TELE</name>
<evidence type="ECO:0000313" key="3">
    <source>
        <dbReference type="Ensembl" id="ENSHHUP00000035880.1"/>
    </source>
</evidence>
<dbReference type="PANTHER" id="PTHR21258:SF46">
    <property type="entry name" value="DOCKING PROTEIN 1"/>
    <property type="match status" value="1"/>
</dbReference>
<dbReference type="Ensembl" id="ENSHHUT00000037316.1">
    <property type="protein sequence ID" value="ENSHHUP00000035880.1"/>
    <property type="gene ID" value="ENSHHUG00000022576.1"/>
</dbReference>
<evidence type="ECO:0000259" key="2">
    <source>
        <dbReference type="PROSITE" id="PS51064"/>
    </source>
</evidence>
<evidence type="ECO:0000313" key="4">
    <source>
        <dbReference type="Proteomes" id="UP000314982"/>
    </source>
</evidence>
<feature type="compositionally biased region" description="Polar residues" evidence="1">
    <location>
        <begin position="138"/>
        <end position="147"/>
    </location>
</feature>
<sequence>TQPCTLEAAVMFSFEAGRRCESGPGNFNFETKQGNEIFLIVEHAIQSQKALADECHTSYHLSSLESDPGPPLMQQRNAVATGGGSKPGSADGVFGRREGDGGKSQNQNQKGRNLPEPPPLVIGMGGTPPRSPMPRGAISSQEEQGSVYSEPADSVRLSSLSAGDCLYSDPVDTIKTQIPNPLNLPIPIPRLRPIGDEGAVTGIGGRNHGNNQPDPLYSDLYDRISLDLIQKLGAEGASSSPLTDTEHIYDEPEGRAGGGVSGKDSPPSQPHEGLYNLPTDNYAVPSYGKQPPPPLVIRGPGGSKWPPKPATIQKPKKAALPRKDPVPLPLGKAGPGGPTNLNNNNSSRGGEGGGEGRHTELYSKVSKHRPPPNPWYPHTGLRSPDIIYDNLGDI</sequence>
<dbReference type="GO" id="GO:0007265">
    <property type="term" value="P:Ras protein signal transduction"/>
    <property type="evidence" value="ECO:0007669"/>
    <property type="project" value="TreeGrafter"/>
</dbReference>
<dbReference type="SUPFAM" id="SSF50729">
    <property type="entry name" value="PH domain-like"/>
    <property type="match status" value="1"/>
</dbReference>
<dbReference type="SMART" id="SM01244">
    <property type="entry name" value="IRS"/>
    <property type="match status" value="1"/>
</dbReference>
<reference evidence="4" key="1">
    <citation type="submission" date="2018-06" db="EMBL/GenBank/DDBJ databases">
        <title>Genome assembly of Danube salmon.</title>
        <authorList>
            <person name="Macqueen D.J."/>
            <person name="Gundappa M.K."/>
        </authorList>
    </citation>
    <scope>NUCLEOTIDE SEQUENCE [LARGE SCALE GENOMIC DNA]</scope>
</reference>
<dbReference type="PROSITE" id="PS51064">
    <property type="entry name" value="IRS_PTB"/>
    <property type="match status" value="1"/>
</dbReference>
<dbReference type="InterPro" id="IPR002404">
    <property type="entry name" value="IRS_PTB"/>
</dbReference>
<dbReference type="GeneTree" id="ENSGT00940000155980"/>
<feature type="compositionally biased region" description="Low complexity" evidence="1">
    <location>
        <begin position="338"/>
        <end position="348"/>
    </location>
</feature>
<feature type="region of interest" description="Disordered" evidence="1">
    <location>
        <begin position="234"/>
        <end position="383"/>
    </location>
</feature>
<dbReference type="InterPro" id="IPR050996">
    <property type="entry name" value="Docking_Protein_DOK"/>
</dbReference>
<dbReference type="GO" id="GO:0043410">
    <property type="term" value="P:positive regulation of MAPK cascade"/>
    <property type="evidence" value="ECO:0007669"/>
    <property type="project" value="TreeGrafter"/>
</dbReference>
<evidence type="ECO:0000256" key="1">
    <source>
        <dbReference type="SAM" id="MobiDB-lite"/>
    </source>
</evidence>
<dbReference type="GO" id="GO:0007169">
    <property type="term" value="P:cell surface receptor protein tyrosine kinase signaling pathway"/>
    <property type="evidence" value="ECO:0007669"/>
    <property type="project" value="TreeGrafter"/>
</dbReference>
<feature type="region of interest" description="Disordered" evidence="1">
    <location>
        <begin position="61"/>
        <end position="155"/>
    </location>
</feature>